<dbReference type="EMBL" id="JACQRX010000280">
    <property type="protein sequence ID" value="MBI4252072.1"/>
    <property type="molecule type" value="Genomic_DNA"/>
</dbReference>
<dbReference type="Pfam" id="PF05768">
    <property type="entry name" value="Glrx-like"/>
    <property type="match status" value="1"/>
</dbReference>
<dbReference type="InterPro" id="IPR036249">
    <property type="entry name" value="Thioredoxin-like_sf"/>
</dbReference>
<dbReference type="PANTHER" id="PTHR33558:SF1">
    <property type="entry name" value="GLUTAREDOXIN-LIKE PROTEIN C5ORF63 HOMOLOG"/>
    <property type="match status" value="1"/>
</dbReference>
<dbReference type="PANTHER" id="PTHR33558">
    <property type="entry name" value="GLUTAREDOXIN-LIKE PROTEIN C5ORF63 HOMOLOG"/>
    <property type="match status" value="1"/>
</dbReference>
<dbReference type="Proteomes" id="UP000752292">
    <property type="component" value="Unassembled WGS sequence"/>
</dbReference>
<dbReference type="SUPFAM" id="SSF52833">
    <property type="entry name" value="Thioredoxin-like"/>
    <property type="match status" value="1"/>
</dbReference>
<dbReference type="InterPro" id="IPR052565">
    <property type="entry name" value="Glutaredoxin-like_YDR286C"/>
</dbReference>
<reference evidence="1" key="1">
    <citation type="submission" date="2020-07" db="EMBL/GenBank/DDBJ databases">
        <title>Huge and variable diversity of episymbiotic CPR bacteria and DPANN archaea in groundwater ecosystems.</title>
        <authorList>
            <person name="He C.Y."/>
            <person name="Keren R."/>
            <person name="Whittaker M."/>
            <person name="Farag I.F."/>
            <person name="Doudna J."/>
            <person name="Cate J.H.D."/>
            <person name="Banfield J.F."/>
        </authorList>
    </citation>
    <scope>NUCLEOTIDE SEQUENCE</scope>
    <source>
        <strain evidence="1">NC_groundwater_1370_Ag_S-0.2um_69_93</strain>
    </source>
</reference>
<comment type="caution">
    <text evidence="1">The sequence shown here is derived from an EMBL/GenBank/DDBJ whole genome shotgun (WGS) entry which is preliminary data.</text>
</comment>
<evidence type="ECO:0000313" key="1">
    <source>
        <dbReference type="EMBL" id="MBI4252072.1"/>
    </source>
</evidence>
<accession>A0A932ZTY6</accession>
<sequence length="76" mass="8416">MPPSLVLYTRRECHLCEEAKGQLRALFPGLPAEEVDVDSDPALAARHGEEVPVAFLGGVKVFKHRLDPARLRRLLG</sequence>
<name>A0A932ZTY6_UNCTE</name>
<proteinExistence type="predicted"/>
<dbReference type="Gene3D" id="3.40.30.10">
    <property type="entry name" value="Glutaredoxin"/>
    <property type="match status" value="1"/>
</dbReference>
<dbReference type="AlphaFoldDB" id="A0A932ZTY6"/>
<protein>
    <submittedName>
        <fullName evidence="1">Glutaredoxin family protein</fullName>
    </submittedName>
</protein>
<dbReference type="CDD" id="cd02976">
    <property type="entry name" value="NrdH"/>
    <property type="match status" value="1"/>
</dbReference>
<gene>
    <name evidence="1" type="ORF">HY618_06385</name>
</gene>
<evidence type="ECO:0000313" key="2">
    <source>
        <dbReference type="Proteomes" id="UP000752292"/>
    </source>
</evidence>
<organism evidence="1 2">
    <name type="scientific">Tectimicrobiota bacterium</name>
    <dbReference type="NCBI Taxonomy" id="2528274"/>
    <lineage>
        <taxon>Bacteria</taxon>
        <taxon>Pseudomonadati</taxon>
        <taxon>Nitrospinota/Tectimicrobiota group</taxon>
        <taxon>Candidatus Tectimicrobiota</taxon>
    </lineage>
</organism>
<dbReference type="InterPro" id="IPR008554">
    <property type="entry name" value="Glutaredoxin-like"/>
</dbReference>